<dbReference type="AlphaFoldDB" id="A0A419DA37"/>
<name>A0A419DA37_9BACT</name>
<comment type="caution">
    <text evidence="1">The sequence shown here is derived from an EMBL/GenBank/DDBJ whole genome shotgun (WGS) entry which is preliminary data.</text>
</comment>
<reference evidence="1 2" key="1">
    <citation type="journal article" date="2017" name="ISME J.">
        <title>Energy and carbon metabolisms in a deep terrestrial subsurface fluid microbial community.</title>
        <authorList>
            <person name="Momper L."/>
            <person name="Jungbluth S.P."/>
            <person name="Lee M.D."/>
            <person name="Amend J.P."/>
        </authorList>
    </citation>
    <scope>NUCLEOTIDE SEQUENCE [LARGE SCALE GENOMIC DNA]</scope>
    <source>
        <strain evidence="1">SURF_29</strain>
    </source>
</reference>
<protein>
    <submittedName>
        <fullName evidence="1">Uncharacterized protein</fullName>
    </submittedName>
</protein>
<organism evidence="1 2">
    <name type="scientific">candidate division WS5 bacterium</name>
    <dbReference type="NCBI Taxonomy" id="2093353"/>
    <lineage>
        <taxon>Bacteria</taxon>
        <taxon>candidate division WS5</taxon>
    </lineage>
</organism>
<dbReference type="Proteomes" id="UP000285655">
    <property type="component" value="Unassembled WGS sequence"/>
</dbReference>
<evidence type="ECO:0000313" key="2">
    <source>
        <dbReference type="Proteomes" id="UP000285655"/>
    </source>
</evidence>
<accession>A0A419DA37</accession>
<evidence type="ECO:0000313" key="1">
    <source>
        <dbReference type="EMBL" id="RJO59991.1"/>
    </source>
</evidence>
<gene>
    <name evidence="1" type="ORF">C4544_06500</name>
</gene>
<proteinExistence type="predicted"/>
<dbReference type="EMBL" id="QZJW01000055">
    <property type="protein sequence ID" value="RJO59991.1"/>
    <property type="molecule type" value="Genomic_DNA"/>
</dbReference>
<sequence length="87" mass="9543">MFRGSAVAPFSLKQSLGADKMAYRSATVRTAVTHELIFLIAQHPNGDVFIALAAPNRLLHTILLYLRDLFRNIEGSRGLVHAGLIQA</sequence>